<organism evidence="1 2">
    <name type="scientific">Arabidopsis suecica</name>
    <name type="common">Swedish thale-cress</name>
    <name type="synonym">Cardaminopsis suecica</name>
    <dbReference type="NCBI Taxonomy" id="45249"/>
    <lineage>
        <taxon>Eukaryota</taxon>
        <taxon>Viridiplantae</taxon>
        <taxon>Streptophyta</taxon>
        <taxon>Embryophyta</taxon>
        <taxon>Tracheophyta</taxon>
        <taxon>Spermatophyta</taxon>
        <taxon>Magnoliopsida</taxon>
        <taxon>eudicotyledons</taxon>
        <taxon>Gunneridae</taxon>
        <taxon>Pentapetalae</taxon>
        <taxon>rosids</taxon>
        <taxon>malvids</taxon>
        <taxon>Brassicales</taxon>
        <taxon>Brassicaceae</taxon>
        <taxon>Camelineae</taxon>
        <taxon>Arabidopsis</taxon>
    </lineage>
</organism>
<keyword evidence="2" id="KW-1185">Reference proteome</keyword>
<name>A0A8T1Z9E6_ARASU</name>
<evidence type="ECO:0000313" key="1">
    <source>
        <dbReference type="EMBL" id="KAG7554957.1"/>
    </source>
</evidence>
<protein>
    <submittedName>
        <fullName evidence="1">Uncharacterized protein</fullName>
    </submittedName>
</protein>
<gene>
    <name evidence="1" type="ORF">ISN44_As11g011540</name>
</gene>
<accession>A0A8T1Z9E6</accession>
<reference evidence="1 2" key="1">
    <citation type="submission" date="2020-12" db="EMBL/GenBank/DDBJ databases">
        <title>Concerted genomic and epigenomic changes stabilize Arabidopsis allopolyploids.</title>
        <authorList>
            <person name="Chen Z."/>
        </authorList>
    </citation>
    <scope>NUCLEOTIDE SEQUENCE [LARGE SCALE GENOMIC DNA]</scope>
    <source>
        <strain evidence="1">As9502</strain>
        <tissue evidence="1">Leaf</tissue>
    </source>
</reference>
<dbReference type="AlphaFoldDB" id="A0A8T1Z9E6"/>
<proteinExistence type="predicted"/>
<sequence>MKKIHHRRSRSSSFLQETILESLDFGCVSPPPWLLIGAL</sequence>
<evidence type="ECO:0000313" key="2">
    <source>
        <dbReference type="Proteomes" id="UP000694251"/>
    </source>
</evidence>
<dbReference type="Proteomes" id="UP000694251">
    <property type="component" value="Chromosome 11"/>
</dbReference>
<dbReference type="EMBL" id="JAEFBJ010000011">
    <property type="protein sequence ID" value="KAG7554957.1"/>
    <property type="molecule type" value="Genomic_DNA"/>
</dbReference>
<comment type="caution">
    <text evidence="1">The sequence shown here is derived from an EMBL/GenBank/DDBJ whole genome shotgun (WGS) entry which is preliminary data.</text>
</comment>